<evidence type="ECO:0000313" key="5">
    <source>
        <dbReference type="Proteomes" id="UP001179181"/>
    </source>
</evidence>
<dbReference type="PANTHER" id="PTHR21240:SF28">
    <property type="entry name" value="ISO-OROTATE DECARBOXYLASE (EUROFUNG)"/>
    <property type="match status" value="1"/>
</dbReference>
<dbReference type="InterPro" id="IPR006680">
    <property type="entry name" value="Amidohydro-rel"/>
</dbReference>
<name>A0ABX0UT57_9BACT</name>
<accession>A0ABX0UT57</accession>
<keyword evidence="5" id="KW-1185">Reference proteome</keyword>
<gene>
    <name evidence="4" type="ORF">FHS68_004598</name>
</gene>
<organism evidence="4 5">
    <name type="scientific">Dyadobacter arcticus</name>
    <dbReference type="NCBI Taxonomy" id="1078754"/>
    <lineage>
        <taxon>Bacteria</taxon>
        <taxon>Pseudomonadati</taxon>
        <taxon>Bacteroidota</taxon>
        <taxon>Cytophagia</taxon>
        <taxon>Cytophagales</taxon>
        <taxon>Spirosomataceae</taxon>
        <taxon>Dyadobacter</taxon>
    </lineage>
</organism>
<proteinExistence type="predicted"/>
<dbReference type="PANTHER" id="PTHR21240">
    <property type="entry name" value="2-AMINO-3-CARBOXYLMUCONATE-6-SEMIALDEHYDE DECARBOXYLASE"/>
    <property type="match status" value="1"/>
</dbReference>
<evidence type="ECO:0000256" key="1">
    <source>
        <dbReference type="ARBA" id="ARBA00023239"/>
    </source>
</evidence>
<dbReference type="GO" id="GO:0016787">
    <property type="term" value="F:hydrolase activity"/>
    <property type="evidence" value="ECO:0007669"/>
    <property type="project" value="UniProtKB-KW"/>
</dbReference>
<evidence type="ECO:0000256" key="2">
    <source>
        <dbReference type="SAM" id="SignalP"/>
    </source>
</evidence>
<feature type="domain" description="Amidohydrolase-related" evidence="3">
    <location>
        <begin position="153"/>
        <end position="376"/>
    </location>
</feature>
<feature type="chain" id="PRO_5045381969" evidence="2">
    <location>
        <begin position="22"/>
        <end position="381"/>
    </location>
</feature>
<feature type="signal peptide" evidence="2">
    <location>
        <begin position="1"/>
        <end position="21"/>
    </location>
</feature>
<dbReference type="RefSeq" id="WP_167275179.1">
    <property type="nucleotide sequence ID" value="NZ_JAASQJ010000005.1"/>
</dbReference>
<sequence>MKIHPKHILAKSLILSFCYLAFNCTQKSGNESDDNSEATDDKSAYYTDEDFGKISKINTHVHFKVYDTTFIAQAKRDHFKLITVNVNSGYSPPIGEQQGLAVKLLKAYPNDLAYATTISVKDFNEPGWAQKTISYLDDSFEKGAIAVKIWKNVGMELKDAKGKFVMIDDPKFDPVLDFIEKSNATFIGHIGEPKNAWLPVDKMTVAGDKNYFSEHPEYHMYLHPEYPTHEYIMAARDHMLEKHPKLKFVGAHLGSLEWDTDTLAKRLDLYPNMAVDMAERITHFEFQAVTNPKKVRDFFVKYQDRLVYATDETVNEKTPIDVYSKQAHENWLEHWKFFTSSEKMKVADVEKEFNGLRLPKTVVDKIYRTNAENWFSLEKFK</sequence>
<keyword evidence="2" id="KW-0732">Signal</keyword>
<dbReference type="Pfam" id="PF04909">
    <property type="entry name" value="Amidohydro_2"/>
    <property type="match status" value="1"/>
</dbReference>
<evidence type="ECO:0000259" key="3">
    <source>
        <dbReference type="Pfam" id="PF04909"/>
    </source>
</evidence>
<dbReference type="InterPro" id="IPR032465">
    <property type="entry name" value="ACMSD"/>
</dbReference>
<dbReference type="EMBL" id="JAASQJ010000005">
    <property type="protein sequence ID" value="NIJ55409.1"/>
    <property type="molecule type" value="Genomic_DNA"/>
</dbReference>
<keyword evidence="1" id="KW-0456">Lyase</keyword>
<dbReference type="InterPro" id="IPR032466">
    <property type="entry name" value="Metal_Hydrolase"/>
</dbReference>
<dbReference type="Proteomes" id="UP001179181">
    <property type="component" value="Unassembled WGS sequence"/>
</dbReference>
<reference evidence="4 5" key="1">
    <citation type="submission" date="2020-03" db="EMBL/GenBank/DDBJ databases">
        <title>Genomic Encyclopedia of Type Strains, Phase IV (KMG-IV): sequencing the most valuable type-strain genomes for metagenomic binning, comparative biology and taxonomic classification.</title>
        <authorList>
            <person name="Goeker M."/>
        </authorList>
    </citation>
    <scope>NUCLEOTIDE SEQUENCE [LARGE SCALE GENOMIC DNA]</scope>
    <source>
        <strain evidence="4 5">DSM 102865</strain>
    </source>
</reference>
<keyword evidence="4" id="KW-0378">Hydrolase</keyword>
<dbReference type="SUPFAM" id="SSF51556">
    <property type="entry name" value="Metallo-dependent hydrolases"/>
    <property type="match status" value="1"/>
</dbReference>
<dbReference type="Gene3D" id="3.20.20.140">
    <property type="entry name" value="Metal-dependent hydrolases"/>
    <property type="match status" value="1"/>
</dbReference>
<evidence type="ECO:0000313" key="4">
    <source>
        <dbReference type="EMBL" id="NIJ55409.1"/>
    </source>
</evidence>
<comment type="caution">
    <text evidence="4">The sequence shown here is derived from an EMBL/GenBank/DDBJ whole genome shotgun (WGS) entry which is preliminary data.</text>
</comment>
<protein>
    <submittedName>
        <fullName evidence="4">TIM-barrel fold metal-dependent hydrolase</fullName>
    </submittedName>
</protein>